<evidence type="ECO:0000256" key="6">
    <source>
        <dbReference type="ARBA" id="ARBA00023192"/>
    </source>
</evidence>
<organism evidence="10 11">
    <name type="scientific">Carnegiea gigantea</name>
    <dbReference type="NCBI Taxonomy" id="171969"/>
    <lineage>
        <taxon>Eukaryota</taxon>
        <taxon>Viridiplantae</taxon>
        <taxon>Streptophyta</taxon>
        <taxon>Embryophyta</taxon>
        <taxon>Tracheophyta</taxon>
        <taxon>Spermatophyta</taxon>
        <taxon>Magnoliopsida</taxon>
        <taxon>eudicotyledons</taxon>
        <taxon>Gunneridae</taxon>
        <taxon>Pentapetalae</taxon>
        <taxon>Caryophyllales</taxon>
        <taxon>Cactineae</taxon>
        <taxon>Cactaceae</taxon>
        <taxon>Cactoideae</taxon>
        <taxon>Echinocereeae</taxon>
        <taxon>Carnegiea</taxon>
    </lineage>
</organism>
<feature type="modified residue" description="N6-(pyridoxal phosphate)lysine" evidence="8">
    <location>
        <position position="336"/>
    </location>
</feature>
<feature type="domain" description="Tryptophan synthase beta chain-like PALP" evidence="9">
    <location>
        <begin position="299"/>
        <end position="586"/>
    </location>
</feature>
<dbReference type="FunFam" id="3.40.50.1100:FF:000130">
    <property type="entry name" value="Cysteine synthase"/>
    <property type="match status" value="2"/>
</dbReference>
<evidence type="ECO:0000256" key="4">
    <source>
        <dbReference type="ARBA" id="ARBA00022679"/>
    </source>
</evidence>
<evidence type="ECO:0000256" key="7">
    <source>
        <dbReference type="PIRSR" id="PIRSR605856-50"/>
    </source>
</evidence>
<sequence length="612" mass="65626">MEGPCRIAEDVTELIGNTPMVYLDHVAEGCVARIAAKLETMEPYAIVKDRIAYSMIKDAEEKGLISPGKTVLIEPTSGNTGIGLASIAAAKGYKLIIVVPSYVSLERRVILLALGAELHIMGPTCTFPDYEKKVREMLEKTPNGYYIDQFHNPANPKTTGPEIWKAVQGQLHAFVCGIGTAEPAESAVLNGEKPGKHKIQGLGAGVIPPLLDFNIVDEILKVSSDEAIETAKLLALKEGLLVGISSGAAAAAAIKLAKKPENAGKLIVVILRSFGERYLSTEIFLPRYMEGKCRIAEDVTELVGNAPMVYLNHVVDGCVARIAAKLESMEPYSSVKDRIAYSMIKDAEEKGLISPGKTVLIEVTSGNTGIGLAFIAAAKGYKLIIVMPSMASLERRVILQALGAELHLMGPTKSFPEMLEKAQEIQEKTPNGYHINQFENPANPKIHFETTGPEIWKATEGQVDIFVAGIGTGGTVTGSGRFLKEKNPAIKVYGVEPAESAVINGEKPGRHKIQGIGPGIVPPILDFNVVDEVLKVSSDEAFETAKLLALKEGLLVGISSGAAAATAIKLAKKPENAGKLIVVVFPSFGERYLSTEMFDSIRCEVEKLTSEQ</sequence>
<keyword evidence="5 7" id="KW-0663">Pyridoxal phosphate</keyword>
<comment type="similarity">
    <text evidence="2">Belongs to the cysteine synthase/cystathionine beta-synthase family.</text>
</comment>
<evidence type="ECO:0000259" key="9">
    <source>
        <dbReference type="Pfam" id="PF00291"/>
    </source>
</evidence>
<comment type="caution">
    <text evidence="10">The sequence shown here is derived from an EMBL/GenBank/DDBJ whole genome shotgun (WGS) entry which is preliminary data.</text>
</comment>
<dbReference type="InterPro" id="IPR005859">
    <property type="entry name" value="CysK"/>
</dbReference>
<dbReference type="GO" id="GO:0004124">
    <property type="term" value="F:cysteine synthase activity"/>
    <property type="evidence" value="ECO:0007669"/>
    <property type="project" value="InterPro"/>
</dbReference>
<dbReference type="InterPro" id="IPR001926">
    <property type="entry name" value="TrpB-like_PALP"/>
</dbReference>
<proteinExistence type="inferred from homology"/>
<evidence type="ECO:0000256" key="3">
    <source>
        <dbReference type="ARBA" id="ARBA00022605"/>
    </source>
</evidence>
<dbReference type="NCBIfam" id="TIGR01139">
    <property type="entry name" value="cysK"/>
    <property type="match status" value="1"/>
</dbReference>
<keyword evidence="11" id="KW-1185">Reference proteome</keyword>
<dbReference type="InterPro" id="IPR036052">
    <property type="entry name" value="TrpB-like_PALP_sf"/>
</dbReference>
<dbReference type="InterPro" id="IPR005856">
    <property type="entry name" value="Cys_synth"/>
</dbReference>
<evidence type="ECO:0000313" key="10">
    <source>
        <dbReference type="EMBL" id="KAJ8440174.1"/>
    </source>
</evidence>
<feature type="binding site" evidence="7">
    <location>
        <position position="367"/>
    </location>
    <ligand>
        <name>pyridoxal 5'-phosphate</name>
        <dbReference type="ChEBI" id="CHEBI:597326"/>
    </ligand>
</feature>
<keyword evidence="3" id="KW-0028">Amino-acid biosynthesis</keyword>
<accession>A0A9Q1QFR4</accession>
<dbReference type="Pfam" id="PF00291">
    <property type="entry name" value="PALP"/>
    <property type="match status" value="3"/>
</dbReference>
<protein>
    <recommendedName>
        <fullName evidence="9">Tryptophan synthase beta chain-like PALP domain-containing protein</fullName>
    </recommendedName>
</protein>
<dbReference type="OrthoDB" id="10259545at2759"/>
<evidence type="ECO:0000256" key="1">
    <source>
        <dbReference type="ARBA" id="ARBA00001933"/>
    </source>
</evidence>
<dbReference type="InterPro" id="IPR050214">
    <property type="entry name" value="Cys_Synth/Cystath_Beta-Synth"/>
</dbReference>
<gene>
    <name evidence="10" type="ORF">Cgig2_003499</name>
</gene>
<name>A0A9Q1QFR4_9CARY</name>
<comment type="cofactor">
    <cofactor evidence="1 7">
        <name>pyridoxal 5'-phosphate</name>
        <dbReference type="ChEBI" id="CHEBI:597326"/>
    </cofactor>
</comment>
<dbReference type="EMBL" id="JAKOGI010000197">
    <property type="protein sequence ID" value="KAJ8440174.1"/>
    <property type="molecule type" value="Genomic_DNA"/>
</dbReference>
<feature type="binding site" evidence="7">
    <location>
        <position position="559"/>
    </location>
    <ligand>
        <name>pyridoxal 5'-phosphate</name>
        <dbReference type="ChEBI" id="CHEBI:597326"/>
    </ligand>
</feature>
<dbReference type="PANTHER" id="PTHR10314">
    <property type="entry name" value="CYSTATHIONINE BETA-SYNTHASE"/>
    <property type="match status" value="1"/>
</dbReference>
<evidence type="ECO:0000256" key="8">
    <source>
        <dbReference type="PIRSR" id="PIRSR605856-51"/>
    </source>
</evidence>
<dbReference type="AlphaFoldDB" id="A0A9Q1QFR4"/>
<evidence type="ECO:0000313" key="11">
    <source>
        <dbReference type="Proteomes" id="UP001153076"/>
    </source>
</evidence>
<keyword evidence="4" id="KW-0808">Transferase</keyword>
<evidence type="ECO:0000256" key="2">
    <source>
        <dbReference type="ARBA" id="ARBA00007103"/>
    </source>
</evidence>
<dbReference type="SUPFAM" id="SSF53686">
    <property type="entry name" value="Tryptophan synthase beta subunit-like PLP-dependent enzymes"/>
    <property type="match status" value="2"/>
</dbReference>
<keyword evidence="6" id="KW-0198">Cysteine biosynthesis</keyword>
<feature type="binding site" evidence="7">
    <location>
        <begin position="471"/>
        <end position="475"/>
    </location>
    <ligand>
        <name>pyridoxal 5'-phosphate</name>
        <dbReference type="ChEBI" id="CHEBI:597326"/>
    </ligand>
</feature>
<dbReference type="Proteomes" id="UP001153076">
    <property type="component" value="Unassembled WGS sequence"/>
</dbReference>
<feature type="domain" description="Tryptophan synthase beta chain-like PALP" evidence="9">
    <location>
        <begin position="193"/>
        <end position="271"/>
    </location>
</feature>
<evidence type="ECO:0000256" key="5">
    <source>
        <dbReference type="ARBA" id="ARBA00022898"/>
    </source>
</evidence>
<dbReference type="NCBIfam" id="TIGR01136">
    <property type="entry name" value="cysKM"/>
    <property type="match status" value="1"/>
</dbReference>
<feature type="domain" description="Tryptophan synthase beta chain-like PALP" evidence="9">
    <location>
        <begin position="11"/>
        <end position="181"/>
    </location>
</feature>
<dbReference type="FunFam" id="3.40.50.1100:FF:000006">
    <property type="entry name" value="Cysteine synthase"/>
    <property type="match status" value="1"/>
</dbReference>
<dbReference type="GO" id="GO:0006535">
    <property type="term" value="P:cysteine biosynthetic process from serine"/>
    <property type="evidence" value="ECO:0007669"/>
    <property type="project" value="InterPro"/>
</dbReference>
<dbReference type="CDD" id="cd01561">
    <property type="entry name" value="CBS_like"/>
    <property type="match status" value="2"/>
</dbReference>
<reference evidence="10" key="1">
    <citation type="submission" date="2022-04" db="EMBL/GenBank/DDBJ databases">
        <title>Carnegiea gigantea Genome sequencing and assembly v2.</title>
        <authorList>
            <person name="Copetti D."/>
            <person name="Sanderson M.J."/>
            <person name="Burquez A."/>
            <person name="Wojciechowski M.F."/>
        </authorList>
    </citation>
    <scope>NUCLEOTIDE SEQUENCE</scope>
    <source>
        <strain evidence="10">SGP5-SGP5p</strain>
        <tissue evidence="10">Aerial part</tissue>
    </source>
</reference>
<dbReference type="Gene3D" id="3.40.50.1100">
    <property type="match status" value="4"/>
</dbReference>